<comment type="catalytic activity">
    <reaction evidence="2">
        <text>2 GTP = 3',3'-c-di-GMP + 2 diphosphate</text>
        <dbReference type="Rhea" id="RHEA:24898"/>
        <dbReference type="ChEBI" id="CHEBI:33019"/>
        <dbReference type="ChEBI" id="CHEBI:37565"/>
        <dbReference type="ChEBI" id="CHEBI:58805"/>
        <dbReference type="EC" id="2.7.7.65"/>
    </reaction>
</comment>
<dbReference type="InterPro" id="IPR000160">
    <property type="entry name" value="GGDEF_dom"/>
</dbReference>
<dbReference type="SMART" id="SM00065">
    <property type="entry name" value="GAF"/>
    <property type="match status" value="1"/>
</dbReference>
<keyword evidence="4" id="KW-0808">Transferase</keyword>
<dbReference type="Gene3D" id="3.30.70.270">
    <property type="match status" value="1"/>
</dbReference>
<dbReference type="CDD" id="cd01949">
    <property type="entry name" value="GGDEF"/>
    <property type="match status" value="1"/>
</dbReference>
<dbReference type="EMBL" id="CP138203">
    <property type="protein sequence ID" value="WPC75064.1"/>
    <property type="molecule type" value="Genomic_DNA"/>
</dbReference>
<evidence type="ECO:0000259" key="3">
    <source>
        <dbReference type="PROSITE" id="PS50887"/>
    </source>
</evidence>
<dbReference type="Gene3D" id="3.30.450.40">
    <property type="match status" value="1"/>
</dbReference>
<dbReference type="InterPro" id="IPR043128">
    <property type="entry name" value="Rev_trsase/Diguanyl_cyclase"/>
</dbReference>
<evidence type="ECO:0000313" key="4">
    <source>
        <dbReference type="EMBL" id="WPC75064.1"/>
    </source>
</evidence>
<evidence type="ECO:0000256" key="1">
    <source>
        <dbReference type="ARBA" id="ARBA00012528"/>
    </source>
</evidence>
<dbReference type="InterPro" id="IPR029016">
    <property type="entry name" value="GAF-like_dom_sf"/>
</dbReference>
<dbReference type="SMART" id="SM00267">
    <property type="entry name" value="GGDEF"/>
    <property type="match status" value="1"/>
</dbReference>
<gene>
    <name evidence="4" type="ORF">R8Z52_07670</name>
</gene>
<dbReference type="PANTHER" id="PTHR45138">
    <property type="entry name" value="REGULATORY COMPONENTS OF SENSORY TRANSDUCTION SYSTEM"/>
    <property type="match status" value="1"/>
</dbReference>
<dbReference type="GO" id="GO:0052621">
    <property type="term" value="F:diguanylate cyclase activity"/>
    <property type="evidence" value="ECO:0007669"/>
    <property type="project" value="UniProtKB-EC"/>
</dbReference>
<keyword evidence="5" id="KW-1185">Reference proteome</keyword>
<evidence type="ECO:0000313" key="5">
    <source>
        <dbReference type="Proteomes" id="UP001304071"/>
    </source>
</evidence>
<keyword evidence="4" id="KW-0548">Nucleotidyltransferase</keyword>
<protein>
    <recommendedName>
        <fullName evidence="1">diguanylate cyclase</fullName>
        <ecNumber evidence="1">2.7.7.65</ecNumber>
    </recommendedName>
</protein>
<organism evidence="4 5">
    <name type="scientific">Vibrio porteresiae DSM 19223</name>
    <dbReference type="NCBI Taxonomy" id="1123496"/>
    <lineage>
        <taxon>Bacteria</taxon>
        <taxon>Pseudomonadati</taxon>
        <taxon>Pseudomonadota</taxon>
        <taxon>Gammaproteobacteria</taxon>
        <taxon>Vibrionales</taxon>
        <taxon>Vibrionaceae</taxon>
        <taxon>Vibrio</taxon>
    </lineage>
</organism>
<dbReference type="Proteomes" id="UP001304071">
    <property type="component" value="Chromosome 1"/>
</dbReference>
<evidence type="ECO:0000256" key="2">
    <source>
        <dbReference type="ARBA" id="ARBA00034247"/>
    </source>
</evidence>
<dbReference type="SUPFAM" id="SSF55073">
    <property type="entry name" value="Nucleotide cyclase"/>
    <property type="match status" value="1"/>
</dbReference>
<reference evidence="4 5" key="1">
    <citation type="submission" date="2023-11" db="EMBL/GenBank/DDBJ databases">
        <title>Plant-associative lifestyle of Vibrio porteresiae and its evolutionary dynamics.</title>
        <authorList>
            <person name="Rameshkumar N."/>
            <person name="Kirti K."/>
        </authorList>
    </citation>
    <scope>NUCLEOTIDE SEQUENCE [LARGE SCALE GENOMIC DNA]</scope>
    <source>
        <strain evidence="4 5">MSSRF30</strain>
    </source>
</reference>
<dbReference type="NCBIfam" id="TIGR00254">
    <property type="entry name" value="GGDEF"/>
    <property type="match status" value="1"/>
</dbReference>
<feature type="domain" description="GGDEF" evidence="3">
    <location>
        <begin position="186"/>
        <end position="316"/>
    </location>
</feature>
<sequence>MNGVTTAEPLISQSSQTAREETFVRFTRLAAFIAQTDIATVSLIEGDKLYFKAQVGFDLEEINAADSFTIHTVQQLQPLIVNDLSKDARFADNPIVQADPFIRFYAGFPISVNGEQNIGALCVMHGKPRHLTQEQINALSELSRLLELQINHADLALTDDMTGLLNRRGFYAKTESFIERCIENQESYVLIYFDIDGFKTINDQFGHSQGDLALRLFATALRHSVRGSDLIARLGGDEFCVLMTLNGLQREVDIPARLEQELTHLAQNEQFTIHFSSGTIIRDPDVEQAPIDSLLNRADQAMYQEKRRKKLECKGK</sequence>
<dbReference type="SUPFAM" id="SSF55781">
    <property type="entry name" value="GAF domain-like"/>
    <property type="match status" value="1"/>
</dbReference>
<dbReference type="Pfam" id="PF01590">
    <property type="entry name" value="GAF"/>
    <property type="match status" value="1"/>
</dbReference>
<dbReference type="Pfam" id="PF00990">
    <property type="entry name" value="GGDEF"/>
    <property type="match status" value="1"/>
</dbReference>
<accession>A0ABZ0QF82</accession>
<dbReference type="PROSITE" id="PS50887">
    <property type="entry name" value="GGDEF"/>
    <property type="match status" value="1"/>
</dbReference>
<dbReference type="PANTHER" id="PTHR45138:SF9">
    <property type="entry name" value="DIGUANYLATE CYCLASE DGCM-RELATED"/>
    <property type="match status" value="1"/>
</dbReference>
<dbReference type="RefSeq" id="WP_261895477.1">
    <property type="nucleotide sequence ID" value="NZ_AP024895.1"/>
</dbReference>
<dbReference type="EC" id="2.7.7.65" evidence="1"/>
<dbReference type="InterPro" id="IPR050469">
    <property type="entry name" value="Diguanylate_Cyclase"/>
</dbReference>
<dbReference type="InterPro" id="IPR029787">
    <property type="entry name" value="Nucleotide_cyclase"/>
</dbReference>
<dbReference type="InterPro" id="IPR003018">
    <property type="entry name" value="GAF"/>
</dbReference>
<proteinExistence type="predicted"/>
<name>A0ABZ0QF82_9VIBR</name>